<feature type="domain" description="Piwi" evidence="8">
    <location>
        <begin position="514"/>
        <end position="825"/>
    </location>
</feature>
<evidence type="ECO:0000256" key="6">
    <source>
        <dbReference type="SAM" id="MobiDB-lite"/>
    </source>
</evidence>
<evidence type="ECO:0000313" key="9">
    <source>
        <dbReference type="EnsemblPlants" id="AUR62023979-RA:cds"/>
    </source>
</evidence>
<evidence type="ECO:0000256" key="4">
    <source>
        <dbReference type="ARBA" id="ARBA00023158"/>
    </source>
</evidence>
<dbReference type="Pfam" id="PF16487">
    <property type="entry name" value="ArgoMid"/>
    <property type="match status" value="1"/>
</dbReference>
<evidence type="ECO:0000259" key="8">
    <source>
        <dbReference type="PROSITE" id="PS50822"/>
    </source>
</evidence>
<dbReference type="InterPro" id="IPR003100">
    <property type="entry name" value="PAZ_dom"/>
</dbReference>
<dbReference type="GO" id="GO:0051607">
    <property type="term" value="P:defense response to virus"/>
    <property type="evidence" value="ECO:0007669"/>
    <property type="project" value="UniProtKB-ARBA"/>
</dbReference>
<dbReference type="GO" id="GO:0031047">
    <property type="term" value="P:regulatory ncRNA-mediated gene silencing"/>
    <property type="evidence" value="ECO:0007669"/>
    <property type="project" value="UniProtKB-KW"/>
</dbReference>
<keyword evidence="5" id="KW-0687">Ribonucleoprotein</keyword>
<dbReference type="AlphaFoldDB" id="A0A803M6A6"/>
<dbReference type="Gene3D" id="2.170.260.10">
    <property type="entry name" value="paz domain"/>
    <property type="match status" value="1"/>
</dbReference>
<organism evidence="9 10">
    <name type="scientific">Chenopodium quinoa</name>
    <name type="common">Quinoa</name>
    <dbReference type="NCBI Taxonomy" id="63459"/>
    <lineage>
        <taxon>Eukaryota</taxon>
        <taxon>Viridiplantae</taxon>
        <taxon>Streptophyta</taxon>
        <taxon>Embryophyta</taxon>
        <taxon>Tracheophyta</taxon>
        <taxon>Spermatophyta</taxon>
        <taxon>Magnoliopsida</taxon>
        <taxon>eudicotyledons</taxon>
        <taxon>Gunneridae</taxon>
        <taxon>Pentapetalae</taxon>
        <taxon>Caryophyllales</taxon>
        <taxon>Chenopodiaceae</taxon>
        <taxon>Chenopodioideae</taxon>
        <taxon>Atripliceae</taxon>
        <taxon>Chenopodium</taxon>
    </lineage>
</organism>
<dbReference type="GO" id="GO:1990904">
    <property type="term" value="C:ribonucleoprotein complex"/>
    <property type="evidence" value="ECO:0007669"/>
    <property type="project" value="UniProtKB-KW"/>
</dbReference>
<dbReference type="InterPro" id="IPR045246">
    <property type="entry name" value="Piwi_ago-like"/>
</dbReference>
<dbReference type="PROSITE" id="PS50822">
    <property type="entry name" value="PIWI"/>
    <property type="match status" value="1"/>
</dbReference>
<dbReference type="InterPro" id="IPR036397">
    <property type="entry name" value="RNaseH_sf"/>
</dbReference>
<feature type="region of interest" description="Disordered" evidence="6">
    <location>
        <begin position="1"/>
        <end position="23"/>
    </location>
</feature>
<dbReference type="SUPFAM" id="SSF101690">
    <property type="entry name" value="PAZ domain"/>
    <property type="match status" value="1"/>
</dbReference>
<evidence type="ECO:0000256" key="2">
    <source>
        <dbReference type="ARBA" id="ARBA00022491"/>
    </source>
</evidence>
<dbReference type="InterPro" id="IPR036085">
    <property type="entry name" value="PAZ_dom_sf"/>
</dbReference>
<dbReference type="InterPro" id="IPR032472">
    <property type="entry name" value="ArgoL2"/>
</dbReference>
<dbReference type="GO" id="GO:0006417">
    <property type="term" value="P:regulation of translation"/>
    <property type="evidence" value="ECO:0007669"/>
    <property type="project" value="UniProtKB-KW"/>
</dbReference>
<accession>A0A803M6A6</accession>
<dbReference type="SUPFAM" id="SSF53098">
    <property type="entry name" value="Ribonuclease H-like"/>
    <property type="match status" value="1"/>
</dbReference>
<keyword evidence="4" id="KW-0943">RNA-mediated gene silencing</keyword>
<dbReference type="PROSITE" id="PS50821">
    <property type="entry name" value="PAZ"/>
    <property type="match status" value="1"/>
</dbReference>
<evidence type="ECO:0000313" key="10">
    <source>
        <dbReference type="Proteomes" id="UP000596660"/>
    </source>
</evidence>
<reference evidence="9" key="2">
    <citation type="submission" date="2021-03" db="UniProtKB">
        <authorList>
            <consortium name="EnsemblPlants"/>
        </authorList>
    </citation>
    <scope>IDENTIFICATION</scope>
</reference>
<name>A0A803M6A6_CHEQI</name>
<comment type="similarity">
    <text evidence="1">Belongs to the argonaute family. Ago subfamily.</text>
</comment>
<proteinExistence type="inferred from homology"/>
<evidence type="ECO:0000259" key="7">
    <source>
        <dbReference type="PROSITE" id="PS50821"/>
    </source>
</evidence>
<dbReference type="SMART" id="SM00949">
    <property type="entry name" value="PAZ"/>
    <property type="match status" value="1"/>
</dbReference>
<dbReference type="OMA" id="RVRITHI"/>
<dbReference type="InterPro" id="IPR003165">
    <property type="entry name" value="Piwi"/>
</dbReference>
<dbReference type="Gene3D" id="3.40.50.2300">
    <property type="match status" value="1"/>
</dbReference>
<dbReference type="InterPro" id="IPR032474">
    <property type="entry name" value="Argonaute_N"/>
</dbReference>
<dbReference type="PANTHER" id="PTHR22891">
    <property type="entry name" value="EUKARYOTIC TRANSLATION INITIATION FACTOR 2C"/>
    <property type="match status" value="1"/>
</dbReference>
<evidence type="ECO:0000256" key="1">
    <source>
        <dbReference type="ARBA" id="ARBA00008201"/>
    </source>
</evidence>
<dbReference type="Gramene" id="AUR62023979-RA">
    <property type="protein sequence ID" value="AUR62023979-RA:cds"/>
    <property type="gene ID" value="AUR62023979"/>
</dbReference>
<dbReference type="FunFam" id="3.40.50.2300:FF:000110">
    <property type="entry name" value="Argonaute 10"/>
    <property type="match status" value="1"/>
</dbReference>
<dbReference type="FunFam" id="3.30.420.10:FF:000013">
    <property type="entry name" value="protein argonaute 10-like"/>
    <property type="match status" value="1"/>
</dbReference>
<dbReference type="CDD" id="cd04657">
    <property type="entry name" value="Piwi_ago-like"/>
    <property type="match status" value="1"/>
</dbReference>
<dbReference type="SMART" id="SM01163">
    <property type="entry name" value="DUF1785"/>
    <property type="match status" value="1"/>
</dbReference>
<keyword evidence="3" id="KW-0810">Translation regulation</keyword>
<evidence type="ECO:0000256" key="3">
    <source>
        <dbReference type="ARBA" id="ARBA00022845"/>
    </source>
</evidence>
<reference evidence="9" key="1">
    <citation type="journal article" date="2017" name="Nature">
        <title>The genome of Chenopodium quinoa.</title>
        <authorList>
            <person name="Jarvis D.E."/>
            <person name="Ho Y.S."/>
            <person name="Lightfoot D.J."/>
            <person name="Schmoeckel S.M."/>
            <person name="Li B."/>
            <person name="Borm T.J.A."/>
            <person name="Ohyanagi H."/>
            <person name="Mineta K."/>
            <person name="Michell C.T."/>
            <person name="Saber N."/>
            <person name="Kharbatia N.M."/>
            <person name="Rupper R.R."/>
            <person name="Sharp A.R."/>
            <person name="Dally N."/>
            <person name="Boughton B.A."/>
            <person name="Woo Y.H."/>
            <person name="Gao G."/>
            <person name="Schijlen E.G.W.M."/>
            <person name="Guo X."/>
            <person name="Momin A.A."/>
            <person name="Negrao S."/>
            <person name="Al-Babili S."/>
            <person name="Gehring C."/>
            <person name="Roessner U."/>
            <person name="Jung C."/>
            <person name="Murphy K."/>
            <person name="Arold S.T."/>
            <person name="Gojobori T."/>
            <person name="van der Linden C.G."/>
            <person name="van Loo E.N."/>
            <person name="Jellen E.N."/>
            <person name="Maughan P.J."/>
            <person name="Tester M."/>
        </authorList>
    </citation>
    <scope>NUCLEOTIDE SEQUENCE [LARGE SCALE GENOMIC DNA]</scope>
    <source>
        <strain evidence="9">cv. PI 614886</strain>
    </source>
</reference>
<dbReference type="Pfam" id="PF02170">
    <property type="entry name" value="PAZ"/>
    <property type="match status" value="1"/>
</dbReference>
<dbReference type="Pfam" id="PF08699">
    <property type="entry name" value="ArgoL1"/>
    <property type="match status" value="1"/>
</dbReference>
<dbReference type="EnsemblPlants" id="AUR62023979-RA">
    <property type="protein sequence ID" value="AUR62023979-RA:cds"/>
    <property type="gene ID" value="AUR62023979"/>
</dbReference>
<dbReference type="InterPro" id="IPR012337">
    <property type="entry name" value="RNaseH-like_sf"/>
</dbReference>
<dbReference type="Pfam" id="PF02171">
    <property type="entry name" value="Piwi"/>
    <property type="match status" value="1"/>
</dbReference>
<dbReference type="CDD" id="cd02846">
    <property type="entry name" value="PAZ_argonaute_like"/>
    <property type="match status" value="1"/>
</dbReference>
<dbReference type="Pfam" id="PF16488">
    <property type="entry name" value="ArgoL2"/>
    <property type="match status" value="1"/>
</dbReference>
<dbReference type="Gene3D" id="3.30.420.10">
    <property type="entry name" value="Ribonuclease H-like superfamily/Ribonuclease H"/>
    <property type="match status" value="1"/>
</dbReference>
<evidence type="ECO:0000256" key="5">
    <source>
        <dbReference type="ARBA" id="ARBA00023274"/>
    </source>
</evidence>
<dbReference type="Pfam" id="PF16486">
    <property type="entry name" value="ArgoN"/>
    <property type="match status" value="1"/>
</dbReference>
<dbReference type="SMART" id="SM00950">
    <property type="entry name" value="Piwi"/>
    <property type="match status" value="1"/>
</dbReference>
<feature type="domain" description="PAZ" evidence="7">
    <location>
        <begin position="240"/>
        <end position="346"/>
    </location>
</feature>
<protein>
    <submittedName>
        <fullName evidence="9">Uncharacterized protein</fullName>
    </submittedName>
</protein>
<keyword evidence="2" id="KW-0678">Repressor</keyword>
<keyword evidence="10" id="KW-1185">Reference proteome</keyword>
<sequence length="866" mass="97436">MTELSVTPAPRSSKSMNPPRRPGFGRVGMKCSVRANHFVVQLAYENSDFHHYDVSITPEVTAKNFSREILNKLVKDHKAFLGGRIPAYDGNKSIYTAGPLPFTTKEFIVEMQREKRGSSEMEIAKFQVAIKLAAKVGLYNLQEYLRGRTSEAPQDAIQVLDIVMRAAKPLNDYAVIGRSFFSVKLGTGPLADGVEYWRGYYQSIRPTQMGLSLNIGVPWHIFSVYGSARPFYESMMVHYFVQEYLKLRDLNRPLTDANRVKVKRALKGLTVELTHLSYKKRSKVTGVSSEPANQLMFSYENVKLSVSQYFKNKYGIQLQYPSLPCIQTGPASRPNYVPMEVCKIAHGQKYAKKLNERQVTALLKATCQRPELREESIKKMVKDNGYTENQMTKEFGMNISEMCTTIDARVLPPPMLKYHDSGRERQVAPSVGQWNMIDKKMINGASVDRWTCLSFSNMDPDVVHHFCAGLVAMCASKGMTFTQKPCIPIRGGHPSQIQKALVQVWTEAQQKLQLLIIILPDASGSYGTIKRICETELGIISQCCQPRQAAKINNQYMENVALKINVKAGGRNTVLIDAVQRNIPLLTDRPTIIFGADVTHPPPGEDSSASIAAVVASMDWPEVTKYKGLVSAQAHREEIIQDLYKVVDDPVKGKVHSGMIRELLISFLRNTKQKPQRIIFFRDGVSEGQFSQVLLQELNAIWQACTSLEEGYLPRVTFVVVQKRHHTRLFPVDNRMTDRSTVVDTNICHPSEFDFYLCSHAGIQGTSRPSHYHVLYDENNFTADLLQLLANSLCYTFARCTRSVSIVPPAYYAHLLAFRARYYVEGLTMSDSGSTSGGKDLTAEKQALSQALPKIKDSVKDVMFYC</sequence>
<dbReference type="InterPro" id="IPR014811">
    <property type="entry name" value="ArgoL1"/>
</dbReference>
<dbReference type="InterPro" id="IPR032473">
    <property type="entry name" value="Argonaute_Mid_dom"/>
</dbReference>
<dbReference type="Proteomes" id="UP000596660">
    <property type="component" value="Unplaced"/>
</dbReference>
<dbReference type="GO" id="GO:0003723">
    <property type="term" value="F:RNA binding"/>
    <property type="evidence" value="ECO:0007669"/>
    <property type="project" value="InterPro"/>
</dbReference>